<organism evidence="1 2">
    <name type="scientific">Hesseltinella vesiculosa</name>
    <dbReference type="NCBI Taxonomy" id="101127"/>
    <lineage>
        <taxon>Eukaryota</taxon>
        <taxon>Fungi</taxon>
        <taxon>Fungi incertae sedis</taxon>
        <taxon>Mucoromycota</taxon>
        <taxon>Mucoromycotina</taxon>
        <taxon>Mucoromycetes</taxon>
        <taxon>Mucorales</taxon>
        <taxon>Cunninghamellaceae</taxon>
        <taxon>Hesseltinella</taxon>
    </lineage>
</organism>
<dbReference type="InterPro" id="IPR032675">
    <property type="entry name" value="LRR_dom_sf"/>
</dbReference>
<dbReference type="GO" id="GO:0031146">
    <property type="term" value="P:SCF-dependent proteasomal ubiquitin-dependent protein catabolic process"/>
    <property type="evidence" value="ECO:0007669"/>
    <property type="project" value="TreeGrafter"/>
</dbReference>
<protein>
    <submittedName>
        <fullName evidence="1">RNI-like protein</fullName>
    </submittedName>
</protein>
<dbReference type="SUPFAM" id="SSF52047">
    <property type="entry name" value="RNI-like"/>
    <property type="match status" value="1"/>
</dbReference>
<evidence type="ECO:0000313" key="2">
    <source>
        <dbReference type="Proteomes" id="UP000242146"/>
    </source>
</evidence>
<dbReference type="EMBL" id="MCGT01000003">
    <property type="protein sequence ID" value="ORX61358.1"/>
    <property type="molecule type" value="Genomic_DNA"/>
</dbReference>
<sequence length="415" mass="46810">MTSAINHPRRHQPRLAENNRPCHLIFQLPEIVEQIIQHVAPHRYQHFGPGTSNSSYQQRALTKCNKELLPCLYVNWLWHDCASRLTWRHISFEDTKQDYEQLLNLTSTLTDVPIHQLKQSPGSAAVTDAANALALAMAGSPSPPLMPSLSTATSSSTVHAENPAKLNLVSTYRKRIRSLTLRKIKERNINEPLQLIGKSASSLLILDIYICDYVTNAALIPFIDHGRLTYLSLAGCQRVTDEAISHLAKSCRQLEHLDLRACGLVSDRSISEIALQCPRLRHLNVGRVRDRHHITDRSIELIAKHTSVCVLGLAGCDVSDASLIMLAKYRRAGIERISINNCYRATNQTIRSYVQYCPKLSVFEMKECHHINDWSSVADLVQRKVLLTLCDQQTKACNEWARRHGKTIDVKAPVK</sequence>
<reference evidence="1 2" key="1">
    <citation type="submission" date="2016-07" db="EMBL/GenBank/DDBJ databases">
        <title>Pervasive Adenine N6-methylation of Active Genes in Fungi.</title>
        <authorList>
            <consortium name="DOE Joint Genome Institute"/>
            <person name="Mondo S.J."/>
            <person name="Dannebaum R.O."/>
            <person name="Kuo R.C."/>
            <person name="Labutti K."/>
            <person name="Haridas S."/>
            <person name="Kuo A."/>
            <person name="Salamov A."/>
            <person name="Ahrendt S.R."/>
            <person name="Lipzen A."/>
            <person name="Sullivan W."/>
            <person name="Andreopoulos W.B."/>
            <person name="Clum A."/>
            <person name="Lindquist E."/>
            <person name="Daum C."/>
            <person name="Ramamoorthy G.K."/>
            <person name="Gryganskyi A."/>
            <person name="Culley D."/>
            <person name="Magnuson J.K."/>
            <person name="James T.Y."/>
            <person name="O'Malley M.A."/>
            <person name="Stajich J.E."/>
            <person name="Spatafora J.W."/>
            <person name="Visel A."/>
            <person name="Grigoriev I.V."/>
        </authorList>
    </citation>
    <scope>NUCLEOTIDE SEQUENCE [LARGE SCALE GENOMIC DNA]</scope>
    <source>
        <strain evidence="1 2">NRRL 3301</strain>
    </source>
</reference>
<dbReference type="Gene3D" id="3.80.10.10">
    <property type="entry name" value="Ribonuclease Inhibitor"/>
    <property type="match status" value="2"/>
</dbReference>
<comment type="caution">
    <text evidence="1">The sequence shown here is derived from an EMBL/GenBank/DDBJ whole genome shotgun (WGS) entry which is preliminary data.</text>
</comment>
<dbReference type="OrthoDB" id="550575at2759"/>
<dbReference type="PANTHER" id="PTHR13318">
    <property type="entry name" value="PARTNER OF PAIRED, ISOFORM B-RELATED"/>
    <property type="match status" value="1"/>
</dbReference>
<dbReference type="AlphaFoldDB" id="A0A1X2GUZ4"/>
<dbReference type="GO" id="GO:0019005">
    <property type="term" value="C:SCF ubiquitin ligase complex"/>
    <property type="evidence" value="ECO:0007669"/>
    <property type="project" value="TreeGrafter"/>
</dbReference>
<dbReference type="InterPro" id="IPR006553">
    <property type="entry name" value="Leu-rich_rpt_Cys-con_subtyp"/>
</dbReference>
<dbReference type="Proteomes" id="UP000242146">
    <property type="component" value="Unassembled WGS sequence"/>
</dbReference>
<gene>
    <name evidence="1" type="ORF">DM01DRAFT_1395093</name>
</gene>
<proteinExistence type="predicted"/>
<keyword evidence="2" id="KW-1185">Reference proteome</keyword>
<name>A0A1X2GUZ4_9FUNG</name>
<evidence type="ECO:0000313" key="1">
    <source>
        <dbReference type="EMBL" id="ORX61358.1"/>
    </source>
</evidence>
<accession>A0A1X2GUZ4</accession>
<dbReference type="SMART" id="SM00367">
    <property type="entry name" value="LRR_CC"/>
    <property type="match status" value="4"/>
</dbReference>
<dbReference type="STRING" id="101127.A0A1X2GUZ4"/>